<dbReference type="CDD" id="cd17533">
    <property type="entry name" value="REC_LytTR_AgrA-like"/>
    <property type="match status" value="1"/>
</dbReference>
<dbReference type="GO" id="GO:0000156">
    <property type="term" value="F:phosphorelay response regulator activity"/>
    <property type="evidence" value="ECO:0007669"/>
    <property type="project" value="InterPro"/>
</dbReference>
<comment type="caution">
    <text evidence="8">The sequence shown here is derived from an EMBL/GenBank/DDBJ whole genome shotgun (WGS) entry which is preliminary data.</text>
</comment>
<dbReference type="EMBL" id="JACBYG010000019">
    <property type="protein sequence ID" value="NYS48837.1"/>
    <property type="molecule type" value="Genomic_DNA"/>
</dbReference>
<evidence type="ECO:0000313" key="9">
    <source>
        <dbReference type="Proteomes" id="UP000563349"/>
    </source>
</evidence>
<name>A0A7Z0LCD2_9STRE</name>
<dbReference type="InterPro" id="IPR046947">
    <property type="entry name" value="LytR-like"/>
</dbReference>
<dbReference type="Gene3D" id="2.40.50.1020">
    <property type="entry name" value="LytTr DNA-binding domain"/>
    <property type="match status" value="1"/>
</dbReference>
<reference evidence="8 9" key="1">
    <citation type="submission" date="2020-07" db="EMBL/GenBank/DDBJ databases">
        <title>MOT database genomes.</title>
        <authorList>
            <person name="Joseph S."/>
            <person name="Aduse-Opoku J."/>
            <person name="Hashim A."/>
            <person name="Wade W."/>
            <person name="Curtis M."/>
        </authorList>
    </citation>
    <scope>NUCLEOTIDE SEQUENCE [LARGE SCALE GENOMIC DNA]</scope>
    <source>
        <strain evidence="8 9">CCW311</strain>
    </source>
</reference>
<accession>A0A7Z0LCD2</accession>
<evidence type="ECO:0000256" key="2">
    <source>
        <dbReference type="ARBA" id="ARBA00023012"/>
    </source>
</evidence>
<dbReference type="SMART" id="SM00448">
    <property type="entry name" value="REC"/>
    <property type="match status" value="1"/>
</dbReference>
<dbReference type="RefSeq" id="WP_179923498.1">
    <property type="nucleotide sequence ID" value="NZ_CP128228.1"/>
</dbReference>
<dbReference type="PROSITE" id="PS50930">
    <property type="entry name" value="HTH_LYTTR"/>
    <property type="match status" value="1"/>
</dbReference>
<dbReference type="InterPro" id="IPR001789">
    <property type="entry name" value="Sig_transdc_resp-reg_receiver"/>
</dbReference>
<dbReference type="PANTHER" id="PTHR37299">
    <property type="entry name" value="TRANSCRIPTIONAL REGULATOR-RELATED"/>
    <property type="match status" value="1"/>
</dbReference>
<dbReference type="Gene3D" id="3.40.50.2300">
    <property type="match status" value="1"/>
</dbReference>
<gene>
    <name evidence="8" type="ORF">HZY93_02415</name>
</gene>
<feature type="modified residue" description="4-aspartylphosphate" evidence="5">
    <location>
        <position position="59"/>
    </location>
</feature>
<keyword evidence="9" id="KW-1185">Reference proteome</keyword>
<dbReference type="PANTHER" id="PTHR37299:SF3">
    <property type="entry name" value="STAGE 0 SPORULATION PROTEIN A HOMOLOG"/>
    <property type="match status" value="1"/>
</dbReference>
<feature type="domain" description="HTH LytTR-type" evidence="7">
    <location>
        <begin position="142"/>
        <end position="244"/>
    </location>
</feature>
<evidence type="ECO:0000313" key="8">
    <source>
        <dbReference type="EMBL" id="NYS48837.1"/>
    </source>
</evidence>
<evidence type="ECO:0000256" key="4">
    <source>
        <dbReference type="ARBA" id="ARBA00037164"/>
    </source>
</evidence>
<dbReference type="SUPFAM" id="SSF52172">
    <property type="entry name" value="CheY-like"/>
    <property type="match status" value="1"/>
</dbReference>
<dbReference type="InterPro" id="IPR011006">
    <property type="entry name" value="CheY-like_superfamily"/>
</dbReference>
<evidence type="ECO:0000256" key="1">
    <source>
        <dbReference type="ARBA" id="ARBA00022490"/>
    </source>
</evidence>
<dbReference type="PROSITE" id="PS50110">
    <property type="entry name" value="RESPONSE_REGULATORY"/>
    <property type="match status" value="1"/>
</dbReference>
<sequence>MNIFILEDDYHQQGRMENLLYQLQEKHALSVKRLEVYSKTELLLQAVQEKGSHQLFFLDIEIKGDPLRGLEAANSIRQRDSQALIVFVTTHSEFMPLTFRYQISALDYIDKPLDKENFEARVEAAVLYAQKQNRKTVADTAFSFKSKYQQFQIPYEDIYFLETSQISHHVILYTQTERIELFTSMNEVLKQESRLHKCHRSYALNPKNVVRIDKMERIAHFPNGMTCLIARTKMKETLAKMGGEIE</sequence>
<evidence type="ECO:0000259" key="6">
    <source>
        <dbReference type="PROSITE" id="PS50110"/>
    </source>
</evidence>
<evidence type="ECO:0000259" key="7">
    <source>
        <dbReference type="PROSITE" id="PS50930"/>
    </source>
</evidence>
<keyword evidence="5" id="KW-0597">Phosphoprotein</keyword>
<protein>
    <submittedName>
        <fullName evidence="8">Response regulator transcription factor</fullName>
    </submittedName>
</protein>
<evidence type="ECO:0000256" key="3">
    <source>
        <dbReference type="ARBA" id="ARBA00023159"/>
    </source>
</evidence>
<dbReference type="AlphaFoldDB" id="A0A7Z0LCD2"/>
<organism evidence="8 9">
    <name type="scientific">Streptococcus danieliae</name>
    <dbReference type="NCBI Taxonomy" id="747656"/>
    <lineage>
        <taxon>Bacteria</taxon>
        <taxon>Bacillati</taxon>
        <taxon>Bacillota</taxon>
        <taxon>Bacilli</taxon>
        <taxon>Lactobacillales</taxon>
        <taxon>Streptococcaceae</taxon>
        <taxon>Streptococcus</taxon>
    </lineage>
</organism>
<dbReference type="Pfam" id="PF04397">
    <property type="entry name" value="LytTR"/>
    <property type="match status" value="1"/>
</dbReference>
<comment type="function">
    <text evidence="4">Required for high-level post-exponential phase expression of a series of secreted proteins.</text>
</comment>
<keyword evidence="3" id="KW-0010">Activator</keyword>
<dbReference type="GO" id="GO:0003677">
    <property type="term" value="F:DNA binding"/>
    <property type="evidence" value="ECO:0007669"/>
    <property type="project" value="InterPro"/>
</dbReference>
<keyword evidence="2" id="KW-0902">Two-component regulatory system</keyword>
<feature type="domain" description="Response regulatory" evidence="6">
    <location>
        <begin position="2"/>
        <end position="126"/>
    </location>
</feature>
<dbReference type="InterPro" id="IPR007492">
    <property type="entry name" value="LytTR_DNA-bd_dom"/>
</dbReference>
<dbReference type="Pfam" id="PF00072">
    <property type="entry name" value="Response_reg"/>
    <property type="match status" value="1"/>
</dbReference>
<keyword evidence="1" id="KW-0963">Cytoplasm</keyword>
<evidence type="ECO:0000256" key="5">
    <source>
        <dbReference type="PROSITE-ProRule" id="PRU00169"/>
    </source>
</evidence>
<dbReference type="Proteomes" id="UP000563349">
    <property type="component" value="Unassembled WGS sequence"/>
</dbReference>
<dbReference type="SMART" id="SM00850">
    <property type="entry name" value="LytTR"/>
    <property type="match status" value="1"/>
</dbReference>
<proteinExistence type="predicted"/>